<dbReference type="RefSeq" id="XP_048330032.1">
    <property type="nucleotide sequence ID" value="XM_048474075.2"/>
</dbReference>
<evidence type="ECO:0000256" key="2">
    <source>
        <dbReference type="SAM" id="SignalP"/>
    </source>
</evidence>
<dbReference type="Gene3D" id="3.20.20.80">
    <property type="entry name" value="Glycosidases"/>
    <property type="match status" value="1"/>
</dbReference>
<dbReference type="PANTHER" id="PTHR14363:SF21">
    <property type="entry name" value="HEPARANASE-LIKE PROTEIN 1"/>
    <property type="match status" value="1"/>
</dbReference>
<dbReference type="SUPFAM" id="SSF51445">
    <property type="entry name" value="(Trans)glycosidases"/>
    <property type="match status" value="2"/>
</dbReference>
<feature type="signal peptide" evidence="2">
    <location>
        <begin position="1"/>
        <end position="19"/>
    </location>
</feature>
<keyword evidence="3" id="KW-1185">Reference proteome</keyword>
<accession>A0ABM3IJY8</accession>
<dbReference type="PANTHER" id="PTHR14363">
    <property type="entry name" value="HEPARANASE-RELATED"/>
    <property type="match status" value="1"/>
</dbReference>
<name>A0ABM3IJY8_ZIZJJ</name>
<organism evidence="3 4">
    <name type="scientific">Ziziphus jujuba</name>
    <name type="common">Chinese jujube</name>
    <name type="synonym">Ziziphus sativa</name>
    <dbReference type="NCBI Taxonomy" id="326968"/>
    <lineage>
        <taxon>Eukaryota</taxon>
        <taxon>Viridiplantae</taxon>
        <taxon>Streptophyta</taxon>
        <taxon>Embryophyta</taxon>
        <taxon>Tracheophyta</taxon>
        <taxon>Spermatophyta</taxon>
        <taxon>Magnoliopsida</taxon>
        <taxon>eudicotyledons</taxon>
        <taxon>Gunneridae</taxon>
        <taxon>Pentapetalae</taxon>
        <taxon>rosids</taxon>
        <taxon>fabids</taxon>
        <taxon>Rosales</taxon>
        <taxon>Rhamnaceae</taxon>
        <taxon>Paliureae</taxon>
        <taxon>Ziziphus</taxon>
    </lineage>
</organism>
<dbReference type="GeneID" id="107419148"/>
<evidence type="ECO:0000313" key="3">
    <source>
        <dbReference type="Proteomes" id="UP001652623"/>
    </source>
</evidence>
<dbReference type="Proteomes" id="UP001652623">
    <property type="component" value="Chromosome 2"/>
</dbReference>
<dbReference type="Pfam" id="PF03662">
    <property type="entry name" value="Glyco_hydro_79n"/>
    <property type="match status" value="1"/>
</dbReference>
<evidence type="ECO:0000313" key="4">
    <source>
        <dbReference type="RefSeq" id="XP_048330032.1"/>
    </source>
</evidence>
<dbReference type="InterPro" id="IPR017853">
    <property type="entry name" value="GH"/>
</dbReference>
<reference evidence="4" key="1">
    <citation type="submission" date="2025-08" db="UniProtKB">
        <authorList>
            <consortium name="RefSeq"/>
        </authorList>
    </citation>
    <scope>IDENTIFICATION</scope>
    <source>
        <tissue evidence="4">Seedling</tissue>
    </source>
</reference>
<protein>
    <submittedName>
        <fullName evidence="4">Heparanase-like protein 1 isoform X2</fullName>
    </submittedName>
</protein>
<comment type="similarity">
    <text evidence="1">Belongs to the glycosyl hydrolase 79 family.</text>
</comment>
<sequence length="461" mass="51499">MEFCFSLFLLLISFPVILAQEDVVQANIVVVAATAVGEVDSKFICATIDWWPHDKCNYNQCPWGYTSAMNLNLSHPLLAKAIQAFKPLRIRIGGSLQDRVLYGVESLKAPCHPFQRRKDGLFGFSRGCLKMSRWDQLNQFFSTTGAVVTFGLNALSGRHRNNKGVWEGDWESTNAYDFIKYTISKGYQIDSWEFGNDPNLVSRILNPYHLNKIAGTFIDLEQTMKVHGPWASAWVGESGGAYNSGGRDVSNTFVDSFWYLDQLGMASKYNTKVYCRQTLIGGNYGLLDRTTFVPNPDYYSALLWHQLMGDGVLAVGSDASPYLRAYAHCSKGRAGITLLLINLRNQTEFIVNVKNSLNLAVHGNTIREQSSFMHGVKRTIAWVGQKASDGPLYREEYHLTPHNGYLRSKIMVLNGVPLEITEDGNIPKLNPVLVKENSLVSVSPHSIKFVVFPNFDAPGCA</sequence>
<evidence type="ECO:0000256" key="1">
    <source>
        <dbReference type="ARBA" id="ARBA00009800"/>
    </source>
</evidence>
<dbReference type="InterPro" id="IPR005199">
    <property type="entry name" value="Glyco_hydro_79"/>
</dbReference>
<keyword evidence="2" id="KW-0732">Signal</keyword>
<proteinExistence type="inferred from homology"/>
<feature type="chain" id="PRO_5047360175" evidence="2">
    <location>
        <begin position="20"/>
        <end position="461"/>
    </location>
</feature>
<gene>
    <name evidence="4" type="primary">LOC107419148</name>
</gene>